<keyword evidence="2" id="KW-1185">Reference proteome</keyword>
<proteinExistence type="predicted"/>
<evidence type="ECO:0000313" key="2">
    <source>
        <dbReference type="Proteomes" id="UP000002774"/>
    </source>
</evidence>
<dbReference type="eggNOG" id="ENOG5032KQ7">
    <property type="taxonomic scope" value="Bacteria"/>
</dbReference>
<gene>
    <name evidence="1" type="ORF">Mucpa_0216</name>
</gene>
<dbReference type="Proteomes" id="UP000002774">
    <property type="component" value="Chromosome"/>
</dbReference>
<name>H1YFL3_9SPHI</name>
<protein>
    <submittedName>
        <fullName evidence="1">Uncharacterized protein</fullName>
    </submittedName>
</protein>
<organism evidence="1 2">
    <name type="scientific">Mucilaginibacter paludis DSM 18603</name>
    <dbReference type="NCBI Taxonomy" id="714943"/>
    <lineage>
        <taxon>Bacteria</taxon>
        <taxon>Pseudomonadati</taxon>
        <taxon>Bacteroidota</taxon>
        <taxon>Sphingobacteriia</taxon>
        <taxon>Sphingobacteriales</taxon>
        <taxon>Sphingobacteriaceae</taxon>
        <taxon>Mucilaginibacter</taxon>
    </lineage>
</organism>
<dbReference type="AlphaFoldDB" id="H1YFL3"/>
<evidence type="ECO:0000313" key="1">
    <source>
        <dbReference type="EMBL" id="EHQ24415.1"/>
    </source>
</evidence>
<dbReference type="EMBL" id="CM001403">
    <property type="protein sequence ID" value="EHQ24415.1"/>
    <property type="molecule type" value="Genomic_DNA"/>
</dbReference>
<sequence length="281" mass="31943">MRKASLIKPNLIYVLKSISFVKTVAYMRKVWLVCGFMLMACFTACVDVDETYDFHADGSCNVTYNFDMSKAVSVLVNLLPDSVKQTPQFSTVQDTTINYYTILPDTVRQKMDSIQVAMAKSSDVVLMMNLKSNLVKVNMRHSADNVADLSYYLKNLSKMTSGNQLGSILKTSKKLKNDAERNPFALTQDYYNYEITAHKFYRTIDIVKFKKYVKANQSVFSMSKAMLIEMPYKVTVNFASPVIKIDNKKAVLSADKKSVTLQSNIDEVLKDPDVMDFKIDF</sequence>
<dbReference type="STRING" id="714943.Mucpa_0216"/>
<reference evidence="1" key="1">
    <citation type="submission" date="2011-09" db="EMBL/GenBank/DDBJ databases">
        <title>The permanent draft genome of Mucilaginibacter paludis DSM 18603.</title>
        <authorList>
            <consortium name="US DOE Joint Genome Institute (JGI-PGF)"/>
            <person name="Lucas S."/>
            <person name="Han J."/>
            <person name="Lapidus A."/>
            <person name="Bruce D."/>
            <person name="Goodwin L."/>
            <person name="Pitluck S."/>
            <person name="Peters L."/>
            <person name="Kyrpides N."/>
            <person name="Mavromatis K."/>
            <person name="Ivanova N."/>
            <person name="Mikhailova N."/>
            <person name="Held B."/>
            <person name="Detter J.C."/>
            <person name="Tapia R."/>
            <person name="Han C."/>
            <person name="Land M."/>
            <person name="Hauser L."/>
            <person name="Markowitz V."/>
            <person name="Cheng J.-F."/>
            <person name="Hugenholtz P."/>
            <person name="Woyke T."/>
            <person name="Wu D."/>
            <person name="Tindall B."/>
            <person name="Brambilla E."/>
            <person name="Klenk H.-P."/>
            <person name="Eisen J.A."/>
        </authorList>
    </citation>
    <scope>NUCLEOTIDE SEQUENCE [LARGE SCALE GENOMIC DNA]</scope>
    <source>
        <strain evidence="1">DSM 18603</strain>
    </source>
</reference>
<accession>H1YFL3</accession>
<dbReference type="HOGENOM" id="CLU_989775_0_0_10"/>